<evidence type="ECO:0000256" key="2">
    <source>
        <dbReference type="ARBA" id="ARBA00012035"/>
    </source>
</evidence>
<comment type="similarity">
    <text evidence="1">Belongs to the carbohydrate kinase PfkB family.</text>
</comment>
<dbReference type="EMBL" id="UINC01001372">
    <property type="protein sequence ID" value="SUZ79073.1"/>
    <property type="molecule type" value="Genomic_DNA"/>
</dbReference>
<dbReference type="InterPro" id="IPR002139">
    <property type="entry name" value="Ribo/fructo_kinase"/>
</dbReference>
<organism evidence="13">
    <name type="scientific">marine metagenome</name>
    <dbReference type="NCBI Taxonomy" id="408172"/>
    <lineage>
        <taxon>unclassified sequences</taxon>
        <taxon>metagenomes</taxon>
        <taxon>ecological metagenomes</taxon>
    </lineage>
</organism>
<dbReference type="InterPro" id="IPR011877">
    <property type="entry name" value="Ribokinase"/>
</dbReference>
<dbReference type="InterPro" id="IPR011611">
    <property type="entry name" value="PfkB_dom"/>
</dbReference>
<dbReference type="AlphaFoldDB" id="A0A381QNF1"/>
<keyword evidence="8" id="KW-0067">ATP-binding</keyword>
<keyword evidence="10" id="KW-0630">Potassium</keyword>
<dbReference type="CDD" id="cd01174">
    <property type="entry name" value="ribokinase"/>
    <property type="match status" value="1"/>
</dbReference>
<dbReference type="InterPro" id="IPR029056">
    <property type="entry name" value="Ribokinase-like"/>
</dbReference>
<dbReference type="EC" id="2.7.1.15" evidence="2"/>
<dbReference type="GO" id="GO:0006014">
    <property type="term" value="P:D-ribose metabolic process"/>
    <property type="evidence" value="ECO:0007669"/>
    <property type="project" value="InterPro"/>
</dbReference>
<evidence type="ECO:0000256" key="10">
    <source>
        <dbReference type="ARBA" id="ARBA00022958"/>
    </source>
</evidence>
<dbReference type="GO" id="GO:0046872">
    <property type="term" value="F:metal ion binding"/>
    <property type="evidence" value="ECO:0007669"/>
    <property type="project" value="UniProtKB-KW"/>
</dbReference>
<keyword evidence="5" id="KW-0479">Metal-binding</keyword>
<dbReference type="GO" id="GO:0005524">
    <property type="term" value="F:ATP binding"/>
    <property type="evidence" value="ECO:0007669"/>
    <property type="project" value="UniProtKB-KW"/>
</dbReference>
<dbReference type="SUPFAM" id="SSF53613">
    <property type="entry name" value="Ribokinase-like"/>
    <property type="match status" value="1"/>
</dbReference>
<protein>
    <recommendedName>
        <fullName evidence="3">Ribokinase</fullName>
        <ecNumber evidence="2">2.7.1.15</ecNumber>
    </recommendedName>
</protein>
<dbReference type="HAMAP" id="MF_01987">
    <property type="entry name" value="Ribokinase"/>
    <property type="match status" value="1"/>
</dbReference>
<keyword evidence="9" id="KW-0460">Magnesium</keyword>
<gene>
    <name evidence="13" type="ORF">METZ01_LOCUS31927</name>
</gene>
<evidence type="ECO:0000256" key="11">
    <source>
        <dbReference type="ARBA" id="ARBA00023277"/>
    </source>
</evidence>
<proteinExistence type="inferred from homology"/>
<evidence type="ECO:0000256" key="7">
    <source>
        <dbReference type="ARBA" id="ARBA00022777"/>
    </source>
</evidence>
<evidence type="ECO:0000313" key="13">
    <source>
        <dbReference type="EMBL" id="SUZ79073.1"/>
    </source>
</evidence>
<evidence type="ECO:0000256" key="1">
    <source>
        <dbReference type="ARBA" id="ARBA00010688"/>
    </source>
</evidence>
<dbReference type="PRINTS" id="PR00990">
    <property type="entry name" value="RIBOKINASE"/>
</dbReference>
<evidence type="ECO:0000256" key="5">
    <source>
        <dbReference type="ARBA" id="ARBA00022723"/>
    </source>
</evidence>
<name>A0A381QNF1_9ZZZZ</name>
<keyword evidence="6" id="KW-0547">Nucleotide-binding</keyword>
<evidence type="ECO:0000259" key="12">
    <source>
        <dbReference type="Pfam" id="PF00294"/>
    </source>
</evidence>
<dbReference type="Gene3D" id="3.40.1190.20">
    <property type="match status" value="1"/>
</dbReference>
<dbReference type="InterPro" id="IPR002173">
    <property type="entry name" value="Carboh/pur_kinase_PfkB_CS"/>
</dbReference>
<dbReference type="GO" id="GO:0005829">
    <property type="term" value="C:cytosol"/>
    <property type="evidence" value="ECO:0007669"/>
    <property type="project" value="TreeGrafter"/>
</dbReference>
<dbReference type="PROSITE" id="PS00584">
    <property type="entry name" value="PFKB_KINASES_2"/>
    <property type="match status" value="1"/>
</dbReference>
<evidence type="ECO:0000256" key="6">
    <source>
        <dbReference type="ARBA" id="ARBA00022741"/>
    </source>
</evidence>
<dbReference type="Pfam" id="PF00294">
    <property type="entry name" value="PfkB"/>
    <property type="match status" value="1"/>
</dbReference>
<keyword evidence="7" id="KW-0418">Kinase</keyword>
<reference evidence="13" key="1">
    <citation type="submission" date="2018-05" db="EMBL/GenBank/DDBJ databases">
        <authorList>
            <person name="Lanie J.A."/>
            <person name="Ng W.-L."/>
            <person name="Kazmierczak K.M."/>
            <person name="Andrzejewski T.M."/>
            <person name="Davidsen T.M."/>
            <person name="Wayne K.J."/>
            <person name="Tettelin H."/>
            <person name="Glass J.I."/>
            <person name="Rusch D."/>
            <person name="Podicherti R."/>
            <person name="Tsui H.-C.T."/>
            <person name="Winkler M.E."/>
        </authorList>
    </citation>
    <scope>NUCLEOTIDE SEQUENCE</scope>
</reference>
<dbReference type="PANTHER" id="PTHR10584:SF166">
    <property type="entry name" value="RIBOKINASE"/>
    <property type="match status" value="1"/>
</dbReference>
<dbReference type="PANTHER" id="PTHR10584">
    <property type="entry name" value="SUGAR KINASE"/>
    <property type="match status" value="1"/>
</dbReference>
<evidence type="ECO:0000256" key="9">
    <source>
        <dbReference type="ARBA" id="ARBA00022842"/>
    </source>
</evidence>
<sequence length="282" mass="28939">MTARIVVVGSLNHDVTVWVPRRPQNDETIHGNRVEEFAGGKGANQAVAAARLDAEVTMVGCVGKDGRGDFLLAELDAAGVNRAHVSRVDTSTGIALITVDADNVSIVVVAGANDVLDRERIEAAATAIKSADVLLLQGEVGAEASRTAALFAAASSTLVLFNPAPFNDVAQQVLPLADVVVVNRYEAQQLGDAEPPVLITTLGADGCEVRIDQETTRVAAPKVEVIDPTGAGDAFVGAFAVAFVDTGDPIAAATIAVRAGAAAVASVGAQPGMPTWQDIDNL</sequence>
<evidence type="ECO:0000256" key="4">
    <source>
        <dbReference type="ARBA" id="ARBA00022679"/>
    </source>
</evidence>
<evidence type="ECO:0000256" key="3">
    <source>
        <dbReference type="ARBA" id="ARBA00016943"/>
    </source>
</evidence>
<keyword evidence="4" id="KW-0808">Transferase</keyword>
<accession>A0A381QNF1</accession>
<feature type="domain" description="Carbohydrate kinase PfkB" evidence="12">
    <location>
        <begin position="3"/>
        <end position="275"/>
    </location>
</feature>
<keyword evidence="11" id="KW-0119">Carbohydrate metabolism</keyword>
<dbReference type="GO" id="GO:0004747">
    <property type="term" value="F:ribokinase activity"/>
    <property type="evidence" value="ECO:0007669"/>
    <property type="project" value="UniProtKB-EC"/>
</dbReference>
<evidence type="ECO:0000256" key="8">
    <source>
        <dbReference type="ARBA" id="ARBA00022840"/>
    </source>
</evidence>